<name>A0A8R7R1J4_TRIUA</name>
<organism evidence="1 2">
    <name type="scientific">Triticum urartu</name>
    <name type="common">Red wild einkorn</name>
    <name type="synonym">Crithodium urartu</name>
    <dbReference type="NCBI Taxonomy" id="4572"/>
    <lineage>
        <taxon>Eukaryota</taxon>
        <taxon>Viridiplantae</taxon>
        <taxon>Streptophyta</taxon>
        <taxon>Embryophyta</taxon>
        <taxon>Tracheophyta</taxon>
        <taxon>Spermatophyta</taxon>
        <taxon>Magnoliopsida</taxon>
        <taxon>Liliopsida</taxon>
        <taxon>Poales</taxon>
        <taxon>Poaceae</taxon>
        <taxon>BOP clade</taxon>
        <taxon>Pooideae</taxon>
        <taxon>Triticodae</taxon>
        <taxon>Triticeae</taxon>
        <taxon>Triticinae</taxon>
        <taxon>Triticum</taxon>
    </lineage>
</organism>
<accession>A0A8R7R1J4</accession>
<dbReference type="Proteomes" id="UP000015106">
    <property type="component" value="Chromosome 7"/>
</dbReference>
<reference evidence="1" key="2">
    <citation type="submission" date="2018-03" db="EMBL/GenBank/DDBJ databases">
        <title>The Triticum urartu genome reveals the dynamic nature of wheat genome evolution.</title>
        <authorList>
            <person name="Ling H."/>
            <person name="Ma B."/>
            <person name="Shi X."/>
            <person name="Liu H."/>
            <person name="Dong L."/>
            <person name="Sun H."/>
            <person name="Cao Y."/>
            <person name="Gao Q."/>
            <person name="Zheng S."/>
            <person name="Li Y."/>
            <person name="Yu Y."/>
            <person name="Du H."/>
            <person name="Qi M."/>
            <person name="Li Y."/>
            <person name="Yu H."/>
            <person name="Cui Y."/>
            <person name="Wang N."/>
            <person name="Chen C."/>
            <person name="Wu H."/>
            <person name="Zhao Y."/>
            <person name="Zhang J."/>
            <person name="Li Y."/>
            <person name="Zhou W."/>
            <person name="Zhang B."/>
            <person name="Hu W."/>
            <person name="Eijk M."/>
            <person name="Tang J."/>
            <person name="Witsenboer H."/>
            <person name="Zhao S."/>
            <person name="Li Z."/>
            <person name="Zhang A."/>
            <person name="Wang D."/>
            <person name="Liang C."/>
        </authorList>
    </citation>
    <scope>NUCLEOTIDE SEQUENCE [LARGE SCALE GENOMIC DNA]</scope>
    <source>
        <strain evidence="1">cv. G1812</strain>
    </source>
</reference>
<evidence type="ECO:0000313" key="2">
    <source>
        <dbReference type="Proteomes" id="UP000015106"/>
    </source>
</evidence>
<protein>
    <submittedName>
        <fullName evidence="1">Uncharacterized protein</fullName>
    </submittedName>
</protein>
<evidence type="ECO:0000313" key="1">
    <source>
        <dbReference type="EnsemblPlants" id="TuG1812G0700001924.01.T01.cds425005"/>
    </source>
</evidence>
<sequence length="70" mass="7268">MKPAKMVPSVTKRSSEAAGWVCSGTTPPTAMSSLAAEMPSPFTPGNWPTKAGVTAALMRLLVLPAAARPW</sequence>
<reference evidence="2" key="1">
    <citation type="journal article" date="2013" name="Nature">
        <title>Draft genome of the wheat A-genome progenitor Triticum urartu.</title>
        <authorList>
            <person name="Ling H.Q."/>
            <person name="Zhao S."/>
            <person name="Liu D."/>
            <person name="Wang J."/>
            <person name="Sun H."/>
            <person name="Zhang C."/>
            <person name="Fan H."/>
            <person name="Li D."/>
            <person name="Dong L."/>
            <person name="Tao Y."/>
            <person name="Gao C."/>
            <person name="Wu H."/>
            <person name="Li Y."/>
            <person name="Cui Y."/>
            <person name="Guo X."/>
            <person name="Zheng S."/>
            <person name="Wang B."/>
            <person name="Yu K."/>
            <person name="Liang Q."/>
            <person name="Yang W."/>
            <person name="Lou X."/>
            <person name="Chen J."/>
            <person name="Feng M."/>
            <person name="Jian J."/>
            <person name="Zhang X."/>
            <person name="Luo G."/>
            <person name="Jiang Y."/>
            <person name="Liu J."/>
            <person name="Wang Z."/>
            <person name="Sha Y."/>
            <person name="Zhang B."/>
            <person name="Wu H."/>
            <person name="Tang D."/>
            <person name="Shen Q."/>
            <person name="Xue P."/>
            <person name="Zou S."/>
            <person name="Wang X."/>
            <person name="Liu X."/>
            <person name="Wang F."/>
            <person name="Yang Y."/>
            <person name="An X."/>
            <person name="Dong Z."/>
            <person name="Zhang K."/>
            <person name="Zhang X."/>
            <person name="Luo M.C."/>
            <person name="Dvorak J."/>
            <person name="Tong Y."/>
            <person name="Wang J."/>
            <person name="Yang H."/>
            <person name="Li Z."/>
            <person name="Wang D."/>
            <person name="Zhang A."/>
            <person name="Wang J."/>
        </authorList>
    </citation>
    <scope>NUCLEOTIDE SEQUENCE</scope>
    <source>
        <strain evidence="2">cv. G1812</strain>
    </source>
</reference>
<proteinExistence type="predicted"/>
<gene>
    <name evidence="1" type="primary">LOC125523932</name>
</gene>
<keyword evidence="2" id="KW-1185">Reference proteome</keyword>
<reference evidence="1" key="3">
    <citation type="submission" date="2022-06" db="UniProtKB">
        <authorList>
            <consortium name="EnsemblPlants"/>
        </authorList>
    </citation>
    <scope>IDENTIFICATION</scope>
</reference>
<dbReference type="EnsemblPlants" id="TuG1812G0700001924.01.T01">
    <property type="protein sequence ID" value="TuG1812G0700001924.01.T01.cds425005"/>
    <property type="gene ID" value="TuG1812G0700001924.01"/>
</dbReference>
<dbReference type="AlphaFoldDB" id="A0A8R7R1J4"/>
<dbReference type="Gramene" id="TuG1812G0700001924.01.T01">
    <property type="protein sequence ID" value="TuG1812G0700001924.01.T01.cds425005"/>
    <property type="gene ID" value="TuG1812G0700001924.01"/>
</dbReference>